<sequence>MSGNAGFFGLTDDAPERDRPPTTEQEFNAGLLGDLKGVFRRGWATHARSQQRALGPSEVGHPCPRRLVSATLELERVNPEGDPLPAWLGTAGHAKFEDAVVLDNERLIDQWLKDREQRCTVLRGIVGADDPLYVGRWFSERRVQVSGGLAGTCDLYDTWTNTVIDLKFPGATKFSTYKKAVERKTLGDEAPEYKVQAHCYGRGYVNEGFPVERVAIWFIPRGGLLSSSFVWSEPYDSTIVDETLAKLNNIALVLNDLDIEEHPERLALVPKKPHMCMFCPYYAPKPDPERPWACQGGAS</sequence>
<proteinExistence type="predicted"/>
<dbReference type="EMBL" id="MT723940">
    <property type="protein sequence ID" value="QNJ58281.1"/>
    <property type="molecule type" value="Genomic_DNA"/>
</dbReference>
<dbReference type="InterPro" id="IPR011604">
    <property type="entry name" value="PDDEXK-like_dom_sf"/>
</dbReference>
<dbReference type="Proteomes" id="UP000515878">
    <property type="component" value="Segment"/>
</dbReference>
<evidence type="ECO:0000256" key="1">
    <source>
        <dbReference type="SAM" id="MobiDB-lite"/>
    </source>
</evidence>
<keyword evidence="2" id="KW-0378">Hydrolase</keyword>
<dbReference type="Gene3D" id="3.90.320.10">
    <property type="match status" value="1"/>
</dbReference>
<feature type="region of interest" description="Disordered" evidence="1">
    <location>
        <begin position="1"/>
        <end position="28"/>
    </location>
</feature>
<dbReference type="KEGG" id="vg:60323649"/>
<dbReference type="RefSeq" id="YP_009952201.1">
    <property type="nucleotide sequence ID" value="NC_051609.1"/>
</dbReference>
<gene>
    <name evidence="2" type="primary">56</name>
    <name evidence="2" type="ORF">SEA_ELLIE_56</name>
</gene>
<dbReference type="GO" id="GO:0004527">
    <property type="term" value="F:exonuclease activity"/>
    <property type="evidence" value="ECO:0007669"/>
    <property type="project" value="UniProtKB-KW"/>
</dbReference>
<keyword evidence="2" id="KW-0269">Exonuclease</keyword>
<protein>
    <submittedName>
        <fullName evidence="2">Cas4 family exonuclease</fullName>
    </submittedName>
</protein>
<keyword evidence="3" id="KW-1185">Reference proteome</keyword>
<keyword evidence="2" id="KW-0540">Nuclease</keyword>
<dbReference type="GeneID" id="60323649"/>
<organism evidence="2 3">
    <name type="scientific">Mycobacterium phage Ellie</name>
    <dbReference type="NCBI Taxonomy" id="2762405"/>
    <lineage>
        <taxon>Viruses</taxon>
        <taxon>Duplodnaviria</taxon>
        <taxon>Heunggongvirae</taxon>
        <taxon>Uroviricota</taxon>
        <taxon>Caudoviricetes</taxon>
        <taxon>Weiservirinae</taxon>
        <taxon>Amginevirus</taxon>
        <taxon>Amginevirus ellie</taxon>
    </lineage>
</organism>
<accession>A0A7G8LM09</accession>
<name>A0A7G8LM09_9CAUD</name>
<evidence type="ECO:0000313" key="2">
    <source>
        <dbReference type="EMBL" id="QNJ58281.1"/>
    </source>
</evidence>
<reference evidence="2 3" key="1">
    <citation type="submission" date="2020-07" db="EMBL/GenBank/DDBJ databases">
        <authorList>
            <person name="Pollenz R.S."/>
            <person name="Bancroft C.T."/>
            <person name="Cornely K."/>
            <person name="Smith L.A."/>
            <person name="Fackenthal J.D."/>
            <person name="Perez M.T."/>
            <person name="Gainey M.D."/>
            <person name="Carvell W.N."/>
            <person name="Spence R.D."/>
            <person name="Chalal J."/>
            <person name="Beyer A.R."/>
            <person name="Garlena R.A."/>
            <person name="Russell D.A."/>
            <person name="Pope W.H."/>
            <person name="Jacobs-Sera D."/>
            <person name="Hatfull G.F."/>
        </authorList>
    </citation>
    <scope>NUCLEOTIDE SEQUENCE [LARGE SCALE GENOMIC DNA]</scope>
</reference>
<evidence type="ECO:0000313" key="3">
    <source>
        <dbReference type="Proteomes" id="UP000515878"/>
    </source>
</evidence>